<dbReference type="EMBL" id="CAEZXE010000231">
    <property type="protein sequence ID" value="CAB4695880.1"/>
    <property type="molecule type" value="Genomic_DNA"/>
</dbReference>
<proteinExistence type="predicted"/>
<evidence type="ECO:0000313" key="1">
    <source>
        <dbReference type="EMBL" id="CAB4695880.1"/>
    </source>
</evidence>
<reference evidence="1" key="1">
    <citation type="submission" date="2020-05" db="EMBL/GenBank/DDBJ databases">
        <authorList>
            <person name="Chiriac C."/>
            <person name="Salcher M."/>
            <person name="Ghai R."/>
            <person name="Kavagutti S V."/>
        </authorList>
    </citation>
    <scope>NUCLEOTIDE SEQUENCE</scope>
</reference>
<sequence length="191" mass="20844">MLLLHFEFWNAITQKTAGTVGTLKNNHIVPCTRQLLCGSQPCRPRTDDSDATASPKLRTLWLDPSLGPSAIDDFDLNLLNGHRILIDANDACSFTRSRTEPTCEFRKVIGCVQAIDSVSPAISKHQIVPVGNQISEWTSVVAERDTAVHASAGLFANLGDRKVFVDLFPISQANGNLSPRRKLAVVLHESG</sequence>
<organism evidence="1">
    <name type="scientific">freshwater metagenome</name>
    <dbReference type="NCBI Taxonomy" id="449393"/>
    <lineage>
        <taxon>unclassified sequences</taxon>
        <taxon>metagenomes</taxon>
        <taxon>ecological metagenomes</taxon>
    </lineage>
</organism>
<accession>A0A6J6P8Y1</accession>
<gene>
    <name evidence="1" type="ORF">UFOPK2350_01824</name>
</gene>
<protein>
    <submittedName>
        <fullName evidence="1">Unannotated protein</fullName>
    </submittedName>
</protein>
<dbReference type="AlphaFoldDB" id="A0A6J6P8Y1"/>
<name>A0A6J6P8Y1_9ZZZZ</name>